<dbReference type="PANTHER" id="PTHR12526:SF630">
    <property type="entry name" value="GLYCOSYLTRANSFERASE"/>
    <property type="match status" value="1"/>
</dbReference>
<name>A0ABT7Q726_9GAMM</name>
<evidence type="ECO:0000259" key="2">
    <source>
        <dbReference type="Pfam" id="PF00534"/>
    </source>
</evidence>
<proteinExistence type="predicted"/>
<keyword evidence="4" id="KW-1185">Reference proteome</keyword>
<dbReference type="RefSeq" id="WP_290040558.1">
    <property type="nucleotide sequence ID" value="NZ_JAOPLU010000001.1"/>
</dbReference>
<evidence type="ECO:0000256" key="1">
    <source>
        <dbReference type="SAM" id="MobiDB-lite"/>
    </source>
</evidence>
<dbReference type="Gene3D" id="3.40.50.720">
    <property type="entry name" value="NAD(P)-binding Rossmann-like Domain"/>
    <property type="match status" value="1"/>
</dbReference>
<evidence type="ECO:0000313" key="3">
    <source>
        <dbReference type="EMBL" id="MDM5129729.1"/>
    </source>
</evidence>
<comment type="caution">
    <text evidence="3">The sequence shown here is derived from an EMBL/GenBank/DDBJ whole genome shotgun (WGS) entry which is preliminary data.</text>
</comment>
<organism evidence="3 4">
    <name type="scientific">Aeromonas piscicola</name>
    <dbReference type="NCBI Taxonomy" id="600645"/>
    <lineage>
        <taxon>Bacteria</taxon>
        <taxon>Pseudomonadati</taxon>
        <taxon>Pseudomonadota</taxon>
        <taxon>Gammaproteobacteria</taxon>
        <taxon>Aeromonadales</taxon>
        <taxon>Aeromonadaceae</taxon>
        <taxon>Aeromonas</taxon>
    </lineage>
</organism>
<accession>A0ABT7Q726</accession>
<feature type="region of interest" description="Disordered" evidence="1">
    <location>
        <begin position="468"/>
        <end position="488"/>
    </location>
</feature>
<feature type="domain" description="Glycosyl transferase family 1" evidence="2">
    <location>
        <begin position="314"/>
        <end position="445"/>
    </location>
</feature>
<evidence type="ECO:0000313" key="4">
    <source>
        <dbReference type="Proteomes" id="UP001168109"/>
    </source>
</evidence>
<dbReference type="PANTHER" id="PTHR12526">
    <property type="entry name" value="GLYCOSYLTRANSFERASE"/>
    <property type="match status" value="1"/>
</dbReference>
<protein>
    <submittedName>
        <fullName evidence="3">Glycosyltransferase</fullName>
    </submittedName>
</protein>
<dbReference type="CDD" id="cd03811">
    <property type="entry name" value="GT4_GT28_WabH-like"/>
    <property type="match status" value="1"/>
</dbReference>
<gene>
    <name evidence="3" type="ORF">OB962_01765</name>
</gene>
<dbReference type="SUPFAM" id="SSF53756">
    <property type="entry name" value="UDP-Glycosyltransferase/glycogen phosphorylase"/>
    <property type="match status" value="1"/>
</dbReference>
<dbReference type="Pfam" id="PF00534">
    <property type="entry name" value="Glycos_transf_1"/>
    <property type="match status" value="1"/>
</dbReference>
<dbReference type="EMBL" id="JAOPLU010000001">
    <property type="protein sequence ID" value="MDM5129729.1"/>
    <property type="molecule type" value="Genomic_DNA"/>
</dbReference>
<dbReference type="Proteomes" id="UP001168109">
    <property type="component" value="Unassembled WGS sequence"/>
</dbReference>
<dbReference type="InterPro" id="IPR001296">
    <property type="entry name" value="Glyco_trans_1"/>
</dbReference>
<reference evidence="3" key="1">
    <citation type="submission" date="2024-05" db="EMBL/GenBank/DDBJ databases">
        <title>WGS of Aeromonas isolates.</title>
        <authorList>
            <person name="Lee H."/>
        </authorList>
    </citation>
    <scope>NUCLEOTIDE SEQUENCE</scope>
    <source>
        <strain evidence="3">LP308</strain>
    </source>
</reference>
<sequence length="488" mass="53878">MEKVIVFGAGGLFTVFSPFIKSTYHLAAISDNDIKQHGKTIDGVEIISPSDITHLDFDLVIVTSMYFKAIKEKLISLGIEDDIIIDVYDDLLIRESVAHHLIEHDEFIMAKNKISSLSLTKKKLIVMNSLGNGGAERALLNLSRRLENNKKIFVVVIEGGGEYFNDLSHLVSTIEIFSSPENRLLSRCLFMHFPAKDICSRLFGRNIYAIAIAYIEGLSTNLVSGINSNYKVACIHANLLSHHVSAPYYTSLKAEYDAYANMDQIIFVSNSVKDGFNKRIGLKDFESSIIGNIFDIEAINSMSKMEDGSQVLYPYIVAVGRLVEVKGFDKLIRAFTKIKINSLEDLKLVIIGDGPLRSALDDLISSLGMKDHIFLLGKKENPYPYIKSAQCLVSSSVSEGHPLSIGEAIILGIPVIATNCEGNVGILANGRYGYLCESDDDGLASALYSLSVMPMHHATLIFKSTDGQRTLSGKDESNQWNEMLSGER</sequence>
<dbReference type="Gene3D" id="3.40.50.2000">
    <property type="entry name" value="Glycogen Phosphorylase B"/>
    <property type="match status" value="2"/>
</dbReference>